<reference evidence="1" key="1">
    <citation type="journal article" date="2022" name="Nat. Microbiol.">
        <title>Unique mobile elements and scalable gene flow at the prokaryote-eukaryote boundary revealed by circularized Asgard archaea genomes.</title>
        <authorList>
            <person name="Wu F."/>
            <person name="Speth D.R."/>
            <person name="Philosof A."/>
            <person name="Cremiere A."/>
            <person name="Narayanan A."/>
            <person name="Barco R.A."/>
            <person name="Connon S.A."/>
            <person name="Amend J.P."/>
            <person name="Antoshechkin I.A."/>
            <person name="Orphan V.J."/>
        </authorList>
    </citation>
    <scope>NUCLEOTIDE SEQUENCE</scope>
    <source>
        <strain evidence="1">PR6</strain>
    </source>
</reference>
<organism evidence="1">
    <name type="scientific">Candidatus Heimdallarchaeum endolithica</name>
    <dbReference type="NCBI Taxonomy" id="2876572"/>
    <lineage>
        <taxon>Archaea</taxon>
        <taxon>Promethearchaeati</taxon>
        <taxon>Candidatus Heimdallarchaeota</taxon>
        <taxon>Candidatus Heimdallarchaeia (ex Rinke et al. 2021) (nom. nud.)</taxon>
        <taxon>Candidatus Heimdallarchaeales</taxon>
        <taxon>Candidatus Heimdallarchaeaceae</taxon>
        <taxon>Candidatus Heimdallarchaeum</taxon>
    </lineage>
</organism>
<dbReference type="AlphaFoldDB" id="A0A9Y1FP65"/>
<gene>
    <name evidence="1" type="ORF">K9W46_00280</name>
</gene>
<sequence>MIDDHSRFSLGAKLHPFAPRKEQIISLLEDAIKDTVTPSLSSRTMEHSSLPLEEKQVPSPVCAKLNRWNKVHQS</sequence>
<name>A0A9Y1FP65_9ARCH</name>
<protein>
    <submittedName>
        <fullName evidence="1">Uncharacterized protein</fullName>
    </submittedName>
</protein>
<evidence type="ECO:0000313" key="1">
    <source>
        <dbReference type="EMBL" id="UJG43634.1"/>
    </source>
</evidence>
<dbReference type="EMBL" id="CP084167">
    <property type="protein sequence ID" value="UJG43634.1"/>
    <property type="molecule type" value="Genomic_DNA"/>
</dbReference>
<dbReference type="Proteomes" id="UP001200513">
    <property type="component" value="Chromosome"/>
</dbReference>
<proteinExistence type="predicted"/>
<accession>A0A9Y1FP65</accession>